<accession>B4D0K5</accession>
<evidence type="ECO:0000256" key="10">
    <source>
        <dbReference type="ARBA" id="ARBA00034478"/>
    </source>
</evidence>
<dbReference type="GO" id="GO:0009086">
    <property type="term" value="P:methionine biosynthetic process"/>
    <property type="evidence" value="ECO:0007669"/>
    <property type="project" value="UniProtKB-KW"/>
</dbReference>
<dbReference type="GO" id="GO:0035999">
    <property type="term" value="P:tetrahydrofolate interconversion"/>
    <property type="evidence" value="ECO:0007669"/>
    <property type="project" value="UniProtKB-UniPathway"/>
</dbReference>
<evidence type="ECO:0000256" key="4">
    <source>
        <dbReference type="ARBA" id="ARBA00022605"/>
    </source>
</evidence>
<dbReference type="PANTHER" id="PTHR45754:SF3">
    <property type="entry name" value="METHYLENETETRAHYDROFOLATE REDUCTASE (NADPH)"/>
    <property type="match status" value="1"/>
</dbReference>
<keyword evidence="14" id="KW-1185">Reference proteome</keyword>
<comment type="pathway">
    <text evidence="2 12">One-carbon metabolism; tetrahydrofolate interconversion.</text>
</comment>
<evidence type="ECO:0000256" key="12">
    <source>
        <dbReference type="RuleBase" id="RU003862"/>
    </source>
</evidence>
<dbReference type="FunCoup" id="B4D0K5">
    <property type="interactions" value="355"/>
</dbReference>
<dbReference type="STRING" id="497964.CfE428DRAFT_2456"/>
<dbReference type="Gene3D" id="3.20.20.220">
    <property type="match status" value="1"/>
</dbReference>
<dbReference type="Proteomes" id="UP000005824">
    <property type="component" value="Unassembled WGS sequence"/>
</dbReference>
<dbReference type="EMBL" id="ABVL01000006">
    <property type="protein sequence ID" value="EDY19867.1"/>
    <property type="molecule type" value="Genomic_DNA"/>
</dbReference>
<dbReference type="NCBIfam" id="TIGR00676">
    <property type="entry name" value="fadh2"/>
    <property type="match status" value="1"/>
</dbReference>
<dbReference type="InterPro" id="IPR003171">
    <property type="entry name" value="Mehydrof_redctse-like"/>
</dbReference>
<dbReference type="SUPFAM" id="SSF51730">
    <property type="entry name" value="FAD-linked oxidoreductase"/>
    <property type="match status" value="1"/>
</dbReference>
<evidence type="ECO:0000256" key="11">
    <source>
        <dbReference type="ARBA" id="ARBA00048628"/>
    </source>
</evidence>
<evidence type="ECO:0000256" key="5">
    <source>
        <dbReference type="ARBA" id="ARBA00022630"/>
    </source>
</evidence>
<dbReference type="GO" id="GO:0005829">
    <property type="term" value="C:cytosol"/>
    <property type="evidence" value="ECO:0007669"/>
    <property type="project" value="InterPro"/>
</dbReference>
<comment type="similarity">
    <text evidence="3 12">Belongs to the methylenetetrahydrofolate reductase family.</text>
</comment>
<evidence type="ECO:0000256" key="1">
    <source>
        <dbReference type="ARBA" id="ARBA00001974"/>
    </source>
</evidence>
<dbReference type="EC" id="1.5.1.54" evidence="12"/>
<dbReference type="eggNOG" id="COG0685">
    <property type="taxonomic scope" value="Bacteria"/>
</dbReference>
<dbReference type="RefSeq" id="WP_006979781.1">
    <property type="nucleotide sequence ID" value="NZ_ABVL01000006.1"/>
</dbReference>
<dbReference type="InterPro" id="IPR004620">
    <property type="entry name" value="MTHF_reductase_bac"/>
</dbReference>
<keyword evidence="6 12" id="KW-0274">FAD</keyword>
<evidence type="ECO:0000313" key="13">
    <source>
        <dbReference type="EMBL" id="EDY19867.1"/>
    </source>
</evidence>
<dbReference type="GO" id="GO:0071949">
    <property type="term" value="F:FAD binding"/>
    <property type="evidence" value="ECO:0007669"/>
    <property type="project" value="TreeGrafter"/>
</dbReference>
<keyword evidence="4" id="KW-0028">Amino-acid biosynthesis</keyword>
<name>B4D0K5_9BACT</name>
<dbReference type="PANTHER" id="PTHR45754">
    <property type="entry name" value="METHYLENETETRAHYDROFOLATE REDUCTASE"/>
    <property type="match status" value="1"/>
</dbReference>
<comment type="catalytic activity">
    <reaction evidence="11">
        <text>(6S)-5-methyl-5,6,7,8-tetrahydrofolate + NAD(+) = (6R)-5,10-methylene-5,6,7,8-tetrahydrofolate + NADH + H(+)</text>
        <dbReference type="Rhea" id="RHEA:19821"/>
        <dbReference type="ChEBI" id="CHEBI:15378"/>
        <dbReference type="ChEBI" id="CHEBI:15636"/>
        <dbReference type="ChEBI" id="CHEBI:18608"/>
        <dbReference type="ChEBI" id="CHEBI:57540"/>
        <dbReference type="ChEBI" id="CHEBI:57945"/>
        <dbReference type="EC" id="1.5.1.54"/>
    </reaction>
    <physiologicalReaction direction="right-to-left" evidence="11">
        <dbReference type="Rhea" id="RHEA:19823"/>
    </physiologicalReaction>
</comment>
<evidence type="ECO:0000256" key="8">
    <source>
        <dbReference type="ARBA" id="ARBA00023027"/>
    </source>
</evidence>
<evidence type="ECO:0000256" key="7">
    <source>
        <dbReference type="ARBA" id="ARBA00023002"/>
    </source>
</evidence>
<dbReference type="Pfam" id="PF02219">
    <property type="entry name" value="MTHFR"/>
    <property type="match status" value="1"/>
</dbReference>
<keyword evidence="9" id="KW-0486">Methionine biosynthesis</keyword>
<evidence type="ECO:0000256" key="9">
    <source>
        <dbReference type="ARBA" id="ARBA00023167"/>
    </source>
</evidence>
<gene>
    <name evidence="13" type="ORF">CfE428DRAFT_2456</name>
</gene>
<dbReference type="InterPro" id="IPR029041">
    <property type="entry name" value="FAD-linked_oxidoreductase-like"/>
</dbReference>
<proteinExistence type="inferred from homology"/>
<sequence>MQFIRDIYAEARLAGRPVLSLEFFPTKTEEGERNLLEKTLPDLMSIKPAFCSVTYGAGGGTRDKTLGIVDRIQRHHNLPAMMHLTCVNSTREELGHVLDEAKGRGIQNILALRGDPPSGGDFVKTEGGFEFSRELVSFIRERSGFSIGTAGFPEGHIAQHAGKLVDWQYLADKIAAGADFVVTQLFFDNADYYEFYDHLVGKLGVTVPIVPGIMPILTAGQTRRFVSLCGAKLPAQFLRRLDELDGDDEAVAAYGIEYATEQCASLLEFGVPGLHFYTLNKARSTVQIVRNLGLLNA</sequence>
<dbReference type="InParanoid" id="B4D0K5"/>
<evidence type="ECO:0000256" key="2">
    <source>
        <dbReference type="ARBA" id="ARBA00004777"/>
    </source>
</evidence>
<reference evidence="13 14" key="1">
    <citation type="journal article" date="2011" name="J. Bacteriol.">
        <title>Genome sequence of Chthoniobacter flavus Ellin428, an aerobic heterotrophic soil bacterium.</title>
        <authorList>
            <person name="Kant R."/>
            <person name="van Passel M.W."/>
            <person name="Palva A."/>
            <person name="Lucas S."/>
            <person name="Lapidus A."/>
            <person name="Glavina Del Rio T."/>
            <person name="Dalin E."/>
            <person name="Tice H."/>
            <person name="Bruce D."/>
            <person name="Goodwin L."/>
            <person name="Pitluck S."/>
            <person name="Larimer F.W."/>
            <person name="Land M.L."/>
            <person name="Hauser L."/>
            <person name="Sangwan P."/>
            <person name="de Vos W.M."/>
            <person name="Janssen P.H."/>
            <person name="Smidt H."/>
        </authorList>
    </citation>
    <scope>NUCLEOTIDE SEQUENCE [LARGE SCALE GENOMIC DNA]</scope>
    <source>
        <strain evidence="13 14">Ellin428</strain>
    </source>
</reference>
<evidence type="ECO:0000313" key="14">
    <source>
        <dbReference type="Proteomes" id="UP000005824"/>
    </source>
</evidence>
<comment type="pathway">
    <text evidence="10">Amino-acid biosynthesis; L-methionine biosynthesis via de novo pathway.</text>
</comment>
<comment type="cofactor">
    <cofactor evidence="1 12">
        <name>FAD</name>
        <dbReference type="ChEBI" id="CHEBI:57692"/>
    </cofactor>
</comment>
<dbReference type="GO" id="GO:0106312">
    <property type="term" value="F:methylenetetrahydrofolate reductase (NADH) activity"/>
    <property type="evidence" value="ECO:0007669"/>
    <property type="project" value="UniProtKB-EC"/>
</dbReference>
<keyword evidence="8" id="KW-0520">NAD</keyword>
<keyword evidence="7 12" id="KW-0560">Oxidoreductase</keyword>
<evidence type="ECO:0000256" key="6">
    <source>
        <dbReference type="ARBA" id="ARBA00022827"/>
    </source>
</evidence>
<dbReference type="CDD" id="cd00537">
    <property type="entry name" value="MTHFR"/>
    <property type="match status" value="1"/>
</dbReference>
<dbReference type="AlphaFoldDB" id="B4D0K5"/>
<organism evidence="13 14">
    <name type="scientific">Chthoniobacter flavus Ellin428</name>
    <dbReference type="NCBI Taxonomy" id="497964"/>
    <lineage>
        <taxon>Bacteria</taxon>
        <taxon>Pseudomonadati</taxon>
        <taxon>Verrucomicrobiota</taxon>
        <taxon>Spartobacteria</taxon>
        <taxon>Chthoniobacterales</taxon>
        <taxon>Chthoniobacteraceae</taxon>
        <taxon>Chthoniobacter</taxon>
    </lineage>
</organism>
<keyword evidence="5 12" id="KW-0285">Flavoprotein</keyword>
<protein>
    <recommendedName>
        <fullName evidence="12">Methylenetetrahydrofolate reductase</fullName>
        <ecNumber evidence="12">1.5.1.54</ecNumber>
    </recommendedName>
</protein>
<comment type="caution">
    <text evidence="13">The sequence shown here is derived from an EMBL/GenBank/DDBJ whole genome shotgun (WGS) entry which is preliminary data.</text>
</comment>
<dbReference type="UniPathway" id="UPA00193"/>
<evidence type="ECO:0000256" key="3">
    <source>
        <dbReference type="ARBA" id="ARBA00006743"/>
    </source>
</evidence>